<evidence type="ECO:0000259" key="13">
    <source>
        <dbReference type="Pfam" id="PF14842"/>
    </source>
</evidence>
<dbReference type="Pfam" id="PF01706">
    <property type="entry name" value="FliG_C"/>
    <property type="match status" value="1"/>
</dbReference>
<dbReference type="InterPro" id="IPR000090">
    <property type="entry name" value="Flg_Motor_Flig"/>
</dbReference>
<evidence type="ECO:0000256" key="9">
    <source>
        <dbReference type="ARBA" id="ARBA00023143"/>
    </source>
</evidence>
<gene>
    <name evidence="14" type="ORF">E4Z66_01470</name>
</gene>
<comment type="similarity">
    <text evidence="3">Belongs to the FliG family.</text>
</comment>
<keyword evidence="7" id="KW-0283">Flagellar rotation</keyword>
<evidence type="ECO:0000256" key="6">
    <source>
        <dbReference type="ARBA" id="ARBA00022500"/>
    </source>
</evidence>
<dbReference type="GO" id="GO:0006935">
    <property type="term" value="P:chemotaxis"/>
    <property type="evidence" value="ECO:0007669"/>
    <property type="project" value="UniProtKB-KW"/>
</dbReference>
<dbReference type="InterPro" id="IPR028263">
    <property type="entry name" value="FliG_N"/>
</dbReference>
<dbReference type="PANTHER" id="PTHR30534:SF0">
    <property type="entry name" value="FLAGELLAR MOTOR SWITCH PROTEIN FLIG"/>
    <property type="match status" value="1"/>
</dbReference>
<feature type="domain" description="Flagellar motor switch protein FliG middle" evidence="12">
    <location>
        <begin position="122"/>
        <end position="192"/>
    </location>
</feature>
<evidence type="ECO:0000256" key="10">
    <source>
        <dbReference type="ARBA" id="ARBA00025598"/>
    </source>
</evidence>
<dbReference type="GO" id="GO:0009425">
    <property type="term" value="C:bacterial-type flagellum basal body"/>
    <property type="evidence" value="ECO:0007669"/>
    <property type="project" value="UniProtKB-SubCell"/>
</dbReference>
<comment type="caution">
    <text evidence="14">The sequence shown here is derived from an EMBL/GenBank/DDBJ whole genome shotgun (WGS) entry which is preliminary data.</text>
</comment>
<comment type="subcellular location">
    <subcellularLocation>
        <location evidence="1">Bacterial flagellum basal body</location>
    </subcellularLocation>
    <subcellularLocation>
        <location evidence="2">Cell membrane</location>
        <topology evidence="2">Peripheral membrane protein</topology>
        <orientation evidence="2">Cytoplasmic side</orientation>
    </subcellularLocation>
</comment>
<dbReference type="AlphaFoldDB" id="A0A4S4NPY2"/>
<keyword evidence="9" id="KW-0975">Bacterial flagellum</keyword>
<sequence length="344" mass="37104">MTISGRPGARQLSRRAKAAIVVRYLLNNGAEVALEDLPDNLQAILTQQMGAMRLVDKVTVDQVIEEFTAELEAVGLHFPGDIAGALDALDGKISAHTAARLRKEAGVRQAGNPWERIKGLAPERLVPVFEEESPEIAAVILSKLDVGSAAKLLGMLPGPLARQITYAVNQTSSVTPEAVDRIGLSLASQLDAEPILAFDEGPVERVGAILNSSTSATREDVLQGLDETDKMFATEVRKAIFTFANIPTRISPRDLPTVLRGVDQSRLIVALAAAKNAGMEDVTEFIFTNISARLADQMREEMDELDDVKPADGEEAMSEIVGVIRDMEAKGELLLLQVEDDDAE</sequence>
<evidence type="ECO:0000256" key="4">
    <source>
        <dbReference type="ARBA" id="ARBA00021870"/>
    </source>
</evidence>
<evidence type="ECO:0000256" key="7">
    <source>
        <dbReference type="ARBA" id="ARBA00022779"/>
    </source>
</evidence>
<organism evidence="14 15">
    <name type="scientific">Aliishimia ponticola</name>
    <dbReference type="NCBI Taxonomy" id="2499833"/>
    <lineage>
        <taxon>Bacteria</taxon>
        <taxon>Pseudomonadati</taxon>
        <taxon>Pseudomonadota</taxon>
        <taxon>Alphaproteobacteria</taxon>
        <taxon>Rhodobacterales</taxon>
        <taxon>Paracoccaceae</taxon>
        <taxon>Aliishimia</taxon>
    </lineage>
</organism>
<comment type="function">
    <text evidence="10">FliG is one of three proteins (FliG, FliN, FliM) that forms the rotor-mounted switch complex (C ring), located at the base of the basal body. This complex interacts with the CheY and CheZ chemotaxis proteins, in addition to contacting components of the motor that determine the direction of flagellar rotation.</text>
</comment>
<dbReference type="Pfam" id="PF14842">
    <property type="entry name" value="FliG_N"/>
    <property type="match status" value="1"/>
</dbReference>
<evidence type="ECO:0000259" key="12">
    <source>
        <dbReference type="Pfam" id="PF14841"/>
    </source>
</evidence>
<evidence type="ECO:0000256" key="5">
    <source>
        <dbReference type="ARBA" id="ARBA00022475"/>
    </source>
</evidence>
<keyword evidence="14" id="KW-0282">Flagellum</keyword>
<reference evidence="14 15" key="1">
    <citation type="submission" date="2019-04" db="EMBL/GenBank/DDBJ databases">
        <title>Shimia ponticola sp. nov., isolated from seawater.</title>
        <authorList>
            <person name="Kim Y.-O."/>
            <person name="Yoon J.-H."/>
        </authorList>
    </citation>
    <scope>NUCLEOTIDE SEQUENCE [LARGE SCALE GENOMIC DNA]</scope>
    <source>
        <strain evidence="14 15">MYP11</strain>
    </source>
</reference>
<evidence type="ECO:0000256" key="1">
    <source>
        <dbReference type="ARBA" id="ARBA00004117"/>
    </source>
</evidence>
<dbReference type="Proteomes" id="UP000306602">
    <property type="component" value="Unassembled WGS sequence"/>
</dbReference>
<dbReference type="InterPro" id="IPR011002">
    <property type="entry name" value="FliG_a-hlx"/>
</dbReference>
<proteinExistence type="inferred from homology"/>
<evidence type="ECO:0000313" key="14">
    <source>
        <dbReference type="EMBL" id="THH38270.1"/>
    </source>
</evidence>
<dbReference type="Gene3D" id="1.10.220.30">
    <property type="match status" value="3"/>
</dbReference>
<keyword evidence="14" id="KW-0966">Cell projection</keyword>
<evidence type="ECO:0000256" key="3">
    <source>
        <dbReference type="ARBA" id="ARBA00010299"/>
    </source>
</evidence>
<evidence type="ECO:0000259" key="11">
    <source>
        <dbReference type="Pfam" id="PF01706"/>
    </source>
</evidence>
<evidence type="ECO:0000256" key="8">
    <source>
        <dbReference type="ARBA" id="ARBA00023136"/>
    </source>
</evidence>
<keyword evidence="15" id="KW-1185">Reference proteome</keyword>
<dbReference type="PANTHER" id="PTHR30534">
    <property type="entry name" value="FLAGELLAR MOTOR SWITCH PROTEIN FLIG"/>
    <property type="match status" value="1"/>
</dbReference>
<dbReference type="GO" id="GO:0003774">
    <property type="term" value="F:cytoskeletal motor activity"/>
    <property type="evidence" value="ECO:0007669"/>
    <property type="project" value="InterPro"/>
</dbReference>
<dbReference type="GO" id="GO:0005886">
    <property type="term" value="C:plasma membrane"/>
    <property type="evidence" value="ECO:0007669"/>
    <property type="project" value="UniProtKB-SubCell"/>
</dbReference>
<feature type="domain" description="Flagellar motor switch protein FliG C-terminal" evidence="11">
    <location>
        <begin position="224"/>
        <end position="334"/>
    </location>
</feature>
<dbReference type="InterPro" id="IPR023087">
    <property type="entry name" value="Flg_Motor_Flig_C"/>
</dbReference>
<name>A0A4S4NPY2_9RHOB</name>
<protein>
    <recommendedName>
        <fullName evidence="4">Flagellar motor switch protein FliG</fullName>
    </recommendedName>
</protein>
<keyword evidence="8" id="KW-0472">Membrane</keyword>
<dbReference type="InterPro" id="IPR032779">
    <property type="entry name" value="FliG_M"/>
</dbReference>
<dbReference type="Pfam" id="PF14841">
    <property type="entry name" value="FliG_M"/>
    <property type="match status" value="1"/>
</dbReference>
<dbReference type="OrthoDB" id="7616820at2"/>
<keyword evidence="5" id="KW-1003">Cell membrane</keyword>
<keyword evidence="6" id="KW-0145">Chemotaxis</keyword>
<evidence type="ECO:0000313" key="15">
    <source>
        <dbReference type="Proteomes" id="UP000306602"/>
    </source>
</evidence>
<evidence type="ECO:0000256" key="2">
    <source>
        <dbReference type="ARBA" id="ARBA00004413"/>
    </source>
</evidence>
<keyword evidence="14" id="KW-0969">Cilium</keyword>
<feature type="domain" description="Flagellar motor switch protein FliG N-terminal" evidence="13">
    <location>
        <begin position="11"/>
        <end position="114"/>
    </location>
</feature>
<dbReference type="PRINTS" id="PR00954">
    <property type="entry name" value="FLGMOTORFLIG"/>
</dbReference>
<dbReference type="GO" id="GO:0071973">
    <property type="term" value="P:bacterial-type flagellum-dependent cell motility"/>
    <property type="evidence" value="ECO:0007669"/>
    <property type="project" value="InterPro"/>
</dbReference>
<dbReference type="SUPFAM" id="SSF48029">
    <property type="entry name" value="FliG"/>
    <property type="match status" value="2"/>
</dbReference>
<accession>A0A4S4NPY2</accession>
<dbReference type="EMBL" id="SRKY01000001">
    <property type="protein sequence ID" value="THH38270.1"/>
    <property type="molecule type" value="Genomic_DNA"/>
</dbReference>